<name>A0A139GYB0_9PEZI</name>
<dbReference type="PROSITE" id="PS50217">
    <property type="entry name" value="BZIP"/>
    <property type="match status" value="1"/>
</dbReference>
<dbReference type="PANTHER" id="PTHR47416">
    <property type="entry name" value="BASIC-LEUCINE ZIPPER TRANSCRIPTION FACTOR F-RELATED"/>
    <property type="match status" value="1"/>
</dbReference>
<feature type="domain" description="BZIP" evidence="9">
    <location>
        <begin position="245"/>
        <end position="297"/>
    </location>
</feature>
<evidence type="ECO:0000259" key="9">
    <source>
        <dbReference type="PROSITE" id="PS50217"/>
    </source>
</evidence>
<keyword evidence="7" id="KW-0175">Coiled coil</keyword>
<dbReference type="Gene3D" id="1.20.5.170">
    <property type="match status" value="1"/>
</dbReference>
<reference evidence="10 11" key="1">
    <citation type="submission" date="2015-07" db="EMBL/GenBank/DDBJ databases">
        <title>Comparative genomics of the Sigatoka disease complex on banana suggests a link between parallel evolutionary changes in Pseudocercospora fijiensis and Pseudocercospora eumusae and increased virulence on the banana host.</title>
        <authorList>
            <person name="Chang T.-C."/>
            <person name="Salvucci A."/>
            <person name="Crous P.W."/>
            <person name="Stergiopoulos I."/>
        </authorList>
    </citation>
    <scope>NUCLEOTIDE SEQUENCE [LARGE SCALE GENOMIC DNA]</scope>
    <source>
        <strain evidence="10 11">CBS 114824</strain>
    </source>
</reference>
<dbReference type="GO" id="GO:0003677">
    <property type="term" value="F:DNA binding"/>
    <property type="evidence" value="ECO:0007669"/>
    <property type="project" value="UniProtKB-KW"/>
</dbReference>
<keyword evidence="6" id="KW-0539">Nucleus</keyword>
<keyword evidence="11" id="KW-1185">Reference proteome</keyword>
<proteinExistence type="inferred from homology"/>
<dbReference type="InterPro" id="IPR004827">
    <property type="entry name" value="bZIP"/>
</dbReference>
<dbReference type="SUPFAM" id="SSF57959">
    <property type="entry name" value="Leucine zipper domain"/>
    <property type="match status" value="1"/>
</dbReference>
<keyword evidence="4" id="KW-0238">DNA-binding</keyword>
<feature type="region of interest" description="Disordered" evidence="8">
    <location>
        <begin position="137"/>
        <end position="157"/>
    </location>
</feature>
<dbReference type="Proteomes" id="UP000070133">
    <property type="component" value="Unassembled WGS sequence"/>
</dbReference>
<evidence type="ECO:0000256" key="2">
    <source>
        <dbReference type="ARBA" id="ARBA00007163"/>
    </source>
</evidence>
<dbReference type="Pfam" id="PF00170">
    <property type="entry name" value="bZIP_1"/>
    <property type="match status" value="1"/>
</dbReference>
<evidence type="ECO:0000313" key="11">
    <source>
        <dbReference type="Proteomes" id="UP000070133"/>
    </source>
</evidence>
<gene>
    <name evidence="10" type="ORF">AC578_5113</name>
</gene>
<keyword evidence="5" id="KW-0804">Transcription</keyword>
<feature type="compositionally biased region" description="Polar residues" evidence="8">
    <location>
        <begin position="421"/>
        <end position="432"/>
    </location>
</feature>
<dbReference type="EMBL" id="LFZN01000231">
    <property type="protein sequence ID" value="KXS95149.1"/>
    <property type="molecule type" value="Genomic_DNA"/>
</dbReference>
<keyword evidence="3" id="KW-0805">Transcription regulation</keyword>
<evidence type="ECO:0000256" key="8">
    <source>
        <dbReference type="SAM" id="MobiDB-lite"/>
    </source>
</evidence>
<sequence length="648" mass="73219">MASTFGYHLPQADSALDDDSAVLDPSILDADIMQSPNNNATAFRKDSFAASNGVLSPADSQAWDHSNPFHHDEPAVYMPPQTTHHPQAFAQHPPPPAWLLEHGSGDCTPTTAPEFMPPPLHFDPNPHYVHQRADSAHGSFSHPQAHPQHFSSGPHPENFIPAPQVQTPMSPHSHQDWMGMAQQEMEGRPSHKRMRPGSPPRTVIDFQRRDGIRKKNGRIDIPQERNIQTIDDLIEKTTDEELLKELKQQKRLLRNREAALASRQRKKKHTEDLESKEKNYTNQIAMLEAQLNELTREREARERDRQAAHQRLQEAQRIINTMDDEKREMVVRHNEEASQLRRRVQILTDQLEAGPAPAMSAAPSSTGFTDFNAEMEALNMGPHDWDNFIFVNDLQNDPQDDFSFEPKPEPVKPTPELTKKSSSSTVTQASIKRNNEHTNEQPIASGLLFMLLLCGAFVASQPAKSQPPDLPKMPEDVRAAAPAVLKNLLAETGSSASHDFNHPAARMDQEPMPSGLPYGNNIKPGRIDRMHRTITSPTKQQEIDQAFSLTTAQYASMTNMDYPAYHPQSGNEPAPPQRRNLAEALANLENSQPRNSKAEVYTRSLLWDQIPADVVRQFKEIVQDHKELETRQQQQEQQRRRPSTKLEQ</sequence>
<dbReference type="InterPro" id="IPR046347">
    <property type="entry name" value="bZIP_sf"/>
</dbReference>
<feature type="region of interest" description="Disordered" evidence="8">
    <location>
        <begin position="396"/>
        <end position="438"/>
    </location>
</feature>
<dbReference type="PANTHER" id="PTHR47416:SF8">
    <property type="entry name" value="BASIC-LEUCINE ZIPPER TRANSCRIPTION FACTOR E-RELATED"/>
    <property type="match status" value="1"/>
</dbReference>
<dbReference type="GO" id="GO:0003700">
    <property type="term" value="F:DNA-binding transcription factor activity"/>
    <property type="evidence" value="ECO:0007669"/>
    <property type="project" value="InterPro"/>
</dbReference>
<dbReference type="STRING" id="321146.A0A139GYB0"/>
<feature type="region of interest" description="Disordered" evidence="8">
    <location>
        <begin position="626"/>
        <end position="648"/>
    </location>
</feature>
<dbReference type="SMART" id="SM00338">
    <property type="entry name" value="BRLZ"/>
    <property type="match status" value="1"/>
</dbReference>
<comment type="subcellular location">
    <subcellularLocation>
        <location evidence="1">Nucleus</location>
    </subcellularLocation>
</comment>
<evidence type="ECO:0000256" key="3">
    <source>
        <dbReference type="ARBA" id="ARBA00023015"/>
    </source>
</evidence>
<dbReference type="OrthoDB" id="644067at2759"/>
<evidence type="ECO:0000256" key="5">
    <source>
        <dbReference type="ARBA" id="ARBA00023163"/>
    </source>
</evidence>
<dbReference type="GO" id="GO:0005634">
    <property type="term" value="C:nucleus"/>
    <property type="evidence" value="ECO:0007669"/>
    <property type="project" value="UniProtKB-SubCell"/>
</dbReference>
<dbReference type="CDD" id="cd14704">
    <property type="entry name" value="bZIP_HY5-like"/>
    <property type="match status" value="1"/>
</dbReference>
<evidence type="ECO:0000256" key="7">
    <source>
        <dbReference type="SAM" id="Coils"/>
    </source>
</evidence>
<evidence type="ECO:0000313" key="10">
    <source>
        <dbReference type="EMBL" id="KXS95149.1"/>
    </source>
</evidence>
<protein>
    <recommendedName>
        <fullName evidence="9">BZIP domain-containing protein</fullName>
    </recommendedName>
</protein>
<evidence type="ECO:0000256" key="4">
    <source>
        <dbReference type="ARBA" id="ARBA00023125"/>
    </source>
</evidence>
<evidence type="ECO:0000256" key="6">
    <source>
        <dbReference type="ARBA" id="ARBA00023242"/>
    </source>
</evidence>
<comment type="caution">
    <text evidence="10">The sequence shown here is derived from an EMBL/GenBank/DDBJ whole genome shotgun (WGS) entry which is preliminary data.</text>
</comment>
<feature type="coiled-coil region" evidence="7">
    <location>
        <begin position="236"/>
        <end position="350"/>
    </location>
</feature>
<evidence type="ECO:0000256" key="1">
    <source>
        <dbReference type="ARBA" id="ARBA00004123"/>
    </source>
</evidence>
<dbReference type="AlphaFoldDB" id="A0A139GYB0"/>
<accession>A0A139GYB0</accession>
<organism evidence="10 11">
    <name type="scientific">Pseudocercospora eumusae</name>
    <dbReference type="NCBI Taxonomy" id="321146"/>
    <lineage>
        <taxon>Eukaryota</taxon>
        <taxon>Fungi</taxon>
        <taxon>Dikarya</taxon>
        <taxon>Ascomycota</taxon>
        <taxon>Pezizomycotina</taxon>
        <taxon>Dothideomycetes</taxon>
        <taxon>Dothideomycetidae</taxon>
        <taxon>Mycosphaerellales</taxon>
        <taxon>Mycosphaerellaceae</taxon>
        <taxon>Pseudocercospora</taxon>
    </lineage>
</organism>
<comment type="similarity">
    <text evidence="2">Belongs to the bZIP family.</text>
</comment>